<protein>
    <submittedName>
        <fullName evidence="1">Uncharacterized protein</fullName>
    </submittedName>
</protein>
<evidence type="ECO:0000313" key="2">
    <source>
        <dbReference type="Proteomes" id="UP000325577"/>
    </source>
</evidence>
<sequence length="89" mass="9108">MEDYDVNGRVKSQGLVVEGGGEKKGFVGIVVGMVGIEGIMVGMMGSEVAGNGGSVICGIVGMVGRDGIWNANRDHDNSLVPDSSLLSLL</sequence>
<gene>
    <name evidence="1" type="ORF">F0562_019852</name>
</gene>
<dbReference type="EMBL" id="CM018033">
    <property type="protein sequence ID" value="KAA8545049.1"/>
    <property type="molecule type" value="Genomic_DNA"/>
</dbReference>
<evidence type="ECO:0000313" key="1">
    <source>
        <dbReference type="EMBL" id="KAA8545049.1"/>
    </source>
</evidence>
<dbReference type="Proteomes" id="UP000325577">
    <property type="component" value="Linkage Group LG10"/>
</dbReference>
<proteinExistence type="predicted"/>
<dbReference type="AlphaFoldDB" id="A0A5J5BQ89"/>
<organism evidence="1 2">
    <name type="scientific">Nyssa sinensis</name>
    <dbReference type="NCBI Taxonomy" id="561372"/>
    <lineage>
        <taxon>Eukaryota</taxon>
        <taxon>Viridiplantae</taxon>
        <taxon>Streptophyta</taxon>
        <taxon>Embryophyta</taxon>
        <taxon>Tracheophyta</taxon>
        <taxon>Spermatophyta</taxon>
        <taxon>Magnoliopsida</taxon>
        <taxon>eudicotyledons</taxon>
        <taxon>Gunneridae</taxon>
        <taxon>Pentapetalae</taxon>
        <taxon>asterids</taxon>
        <taxon>Cornales</taxon>
        <taxon>Nyssaceae</taxon>
        <taxon>Nyssa</taxon>
    </lineage>
</organism>
<keyword evidence="2" id="KW-1185">Reference proteome</keyword>
<reference evidence="1 2" key="1">
    <citation type="submission" date="2019-09" db="EMBL/GenBank/DDBJ databases">
        <title>A chromosome-level genome assembly of the Chinese tupelo Nyssa sinensis.</title>
        <authorList>
            <person name="Yang X."/>
            <person name="Kang M."/>
            <person name="Yang Y."/>
            <person name="Xiong H."/>
            <person name="Wang M."/>
            <person name="Zhang Z."/>
            <person name="Wang Z."/>
            <person name="Wu H."/>
            <person name="Ma T."/>
            <person name="Liu J."/>
            <person name="Xi Z."/>
        </authorList>
    </citation>
    <scope>NUCLEOTIDE SEQUENCE [LARGE SCALE GENOMIC DNA]</scope>
    <source>
        <strain evidence="1">J267</strain>
        <tissue evidence="1">Leaf</tissue>
    </source>
</reference>
<accession>A0A5J5BQ89</accession>
<name>A0A5J5BQ89_9ASTE</name>